<accession>A0A0G0FII5</accession>
<keyword evidence="2" id="KW-1133">Transmembrane helix</keyword>
<comment type="caution">
    <text evidence="3">The sequence shown here is derived from an EMBL/GenBank/DDBJ whole genome shotgun (WGS) entry which is preliminary data.</text>
</comment>
<evidence type="ECO:0000256" key="2">
    <source>
        <dbReference type="SAM" id="Phobius"/>
    </source>
</evidence>
<name>A0A0G0FII5_9BACT</name>
<sequence length="511" mass="57937">MCWEGTSMRLNSKSWLGGLTYEKLWGVKKPDTPKPVETSSERKRRLGDEHRARERERRERERAEVIAQRTSRIREYTDLTRSHVQATLDRFLSTARISHQESDESDQVATSLPSDVQIKENISDDFRIRRLPEALQPYATDCVFNIVKQSIDRCQSKLQLARFRFSAAVSDLDSIVKSSIHLNKETRPRMFRALEKISQPPPVSVSPTLVIDQKVQEAFALQAEVSVGCDQAKTEFNGLKCRLTWYFVCGVFAAFLDLPIVYLSVYPRYEGTSMDIPGLIPLLAMTITIMAVFLAHLVLNKHWWAMPLLAVGSLFIGALRMPDIKEAFSGDLGVAITNTALISVNILAIPMMAIVAGICFHKTQEINQRYKKVGRCLKILSRKRDISVQTQNLINSALANVRNTFEQASRRYREMTETYRSQLQITINEIYEMIDVQLEQNNAEMEAIFTGIRRQVLDEMGPVIESCGRELTVLSGLKIEKTSLKIKPQGFDFDGLGGGNGEENRSHDSLV</sequence>
<keyword evidence="2" id="KW-0472">Membrane</keyword>
<keyword evidence="2" id="KW-0812">Transmembrane</keyword>
<feature type="compositionally biased region" description="Basic and acidic residues" evidence="1">
    <location>
        <begin position="46"/>
        <end position="63"/>
    </location>
</feature>
<dbReference type="Proteomes" id="UP000034508">
    <property type="component" value="Unassembled WGS sequence"/>
</dbReference>
<organism evidence="3 4">
    <name type="scientific">Berkelbacteria bacterium GW2011_GWA1_36_9</name>
    <dbReference type="NCBI Taxonomy" id="1618331"/>
    <lineage>
        <taxon>Bacteria</taxon>
        <taxon>Candidatus Berkelbacteria</taxon>
    </lineage>
</organism>
<evidence type="ECO:0000256" key="1">
    <source>
        <dbReference type="SAM" id="MobiDB-lite"/>
    </source>
</evidence>
<dbReference type="AlphaFoldDB" id="A0A0G0FII5"/>
<feature type="transmembrane region" description="Helical" evidence="2">
    <location>
        <begin position="278"/>
        <end position="297"/>
    </location>
</feature>
<evidence type="ECO:0000313" key="4">
    <source>
        <dbReference type="Proteomes" id="UP000034508"/>
    </source>
</evidence>
<evidence type="ECO:0000313" key="3">
    <source>
        <dbReference type="EMBL" id="KKQ18863.1"/>
    </source>
</evidence>
<proteinExistence type="predicted"/>
<reference evidence="3 4" key="1">
    <citation type="journal article" date="2015" name="Nature">
        <title>rRNA introns, odd ribosomes, and small enigmatic genomes across a large radiation of phyla.</title>
        <authorList>
            <person name="Brown C.T."/>
            <person name="Hug L.A."/>
            <person name="Thomas B.C."/>
            <person name="Sharon I."/>
            <person name="Castelle C.J."/>
            <person name="Singh A."/>
            <person name="Wilkins M.J."/>
            <person name="Williams K.H."/>
            <person name="Banfield J.F."/>
        </authorList>
    </citation>
    <scope>NUCLEOTIDE SEQUENCE [LARGE SCALE GENOMIC DNA]</scope>
</reference>
<protein>
    <submittedName>
        <fullName evidence="3">Uncharacterized protein</fullName>
    </submittedName>
</protein>
<feature type="region of interest" description="Disordered" evidence="1">
    <location>
        <begin position="26"/>
        <end position="63"/>
    </location>
</feature>
<feature type="transmembrane region" description="Helical" evidence="2">
    <location>
        <begin position="332"/>
        <end position="358"/>
    </location>
</feature>
<gene>
    <name evidence="3" type="ORF">US31_C0001G0050</name>
</gene>
<feature type="transmembrane region" description="Helical" evidence="2">
    <location>
        <begin position="243"/>
        <end position="266"/>
    </location>
</feature>
<feature type="transmembrane region" description="Helical" evidence="2">
    <location>
        <begin position="303"/>
        <end position="320"/>
    </location>
</feature>
<dbReference type="EMBL" id="LBSM01000001">
    <property type="protein sequence ID" value="KKQ18863.1"/>
    <property type="molecule type" value="Genomic_DNA"/>
</dbReference>